<name>A0A1G5VRX6_9BACT</name>
<gene>
    <name evidence="1" type="ORF">SAMN03080617_00668</name>
</gene>
<evidence type="ECO:0000313" key="1">
    <source>
        <dbReference type="EMBL" id="SDA48651.1"/>
    </source>
</evidence>
<dbReference type="EMBL" id="FMXE01000004">
    <property type="protein sequence ID" value="SDA48651.1"/>
    <property type="molecule type" value="Genomic_DNA"/>
</dbReference>
<evidence type="ECO:0000313" key="2">
    <source>
        <dbReference type="Proteomes" id="UP000198756"/>
    </source>
</evidence>
<accession>A0A1G5VRX6</accession>
<sequence>MMSRSAMTPQPTYILITARQAKCPDLMFVEDEKNAAAQQGSVKSIRPIPTPR</sequence>
<protein>
    <submittedName>
        <fullName evidence="1">Uncharacterized protein</fullName>
    </submittedName>
</protein>
<reference evidence="2" key="1">
    <citation type="submission" date="2016-10" db="EMBL/GenBank/DDBJ databases">
        <authorList>
            <person name="Varghese N."/>
            <person name="Submissions S."/>
        </authorList>
    </citation>
    <scope>NUCLEOTIDE SEQUENCE [LARGE SCALE GENOMIC DNA]</scope>
    <source>
        <strain evidence="2">DSM 22703</strain>
    </source>
</reference>
<dbReference type="Proteomes" id="UP000198756">
    <property type="component" value="Unassembled WGS sequence"/>
</dbReference>
<dbReference type="AlphaFoldDB" id="A0A1G5VRX6"/>
<organism evidence="1 2">
    <name type="scientific">Algoriphagus alkaliphilus</name>
    <dbReference type="NCBI Taxonomy" id="279824"/>
    <lineage>
        <taxon>Bacteria</taxon>
        <taxon>Pseudomonadati</taxon>
        <taxon>Bacteroidota</taxon>
        <taxon>Cytophagia</taxon>
        <taxon>Cytophagales</taxon>
        <taxon>Cyclobacteriaceae</taxon>
        <taxon>Algoriphagus</taxon>
    </lineage>
</organism>
<proteinExistence type="predicted"/>
<keyword evidence="2" id="KW-1185">Reference proteome</keyword>